<protein>
    <submittedName>
        <fullName evidence="2">Uncharacterized protein</fullName>
    </submittedName>
</protein>
<dbReference type="EMBL" id="JH432002">
    <property type="status" value="NOT_ANNOTATED_CDS"/>
    <property type="molecule type" value="Genomic_DNA"/>
</dbReference>
<keyword evidence="1" id="KW-1133">Transmembrane helix</keyword>
<feature type="transmembrane region" description="Helical" evidence="1">
    <location>
        <begin position="12"/>
        <end position="32"/>
    </location>
</feature>
<evidence type="ECO:0000313" key="3">
    <source>
        <dbReference type="Proteomes" id="UP000014500"/>
    </source>
</evidence>
<reference evidence="3" key="1">
    <citation type="submission" date="2011-05" db="EMBL/GenBank/DDBJ databases">
        <authorList>
            <person name="Richards S.R."/>
            <person name="Qu J."/>
            <person name="Jiang H."/>
            <person name="Jhangiani S.N."/>
            <person name="Agravi P."/>
            <person name="Goodspeed R."/>
            <person name="Gross S."/>
            <person name="Mandapat C."/>
            <person name="Jackson L."/>
            <person name="Mathew T."/>
            <person name="Pu L."/>
            <person name="Thornton R."/>
            <person name="Saada N."/>
            <person name="Wilczek-Boney K.B."/>
            <person name="Lee S."/>
            <person name="Kovar C."/>
            <person name="Wu Y."/>
            <person name="Scherer S.E."/>
            <person name="Worley K.C."/>
            <person name="Muzny D.M."/>
            <person name="Gibbs R."/>
        </authorList>
    </citation>
    <scope>NUCLEOTIDE SEQUENCE</scope>
    <source>
        <strain evidence="3">Brora</strain>
    </source>
</reference>
<keyword evidence="1" id="KW-0472">Membrane</keyword>
<dbReference type="EnsemblMetazoa" id="SMAR010814-RA">
    <property type="protein sequence ID" value="SMAR010814-PA"/>
    <property type="gene ID" value="SMAR010814"/>
</dbReference>
<name>T1JAP5_STRMM</name>
<keyword evidence="1" id="KW-0812">Transmembrane</keyword>
<accession>T1JAP5</accession>
<sequence length="75" mass="9635">MDVGKNGFVILYYVYVGIFFFFFFFFVCYDNFRYTLVKLHYSIYHRLFDCSLVFFSRINYYYFFFDWKEEMKREK</sequence>
<dbReference type="AlphaFoldDB" id="T1JAP5"/>
<evidence type="ECO:0000313" key="2">
    <source>
        <dbReference type="EnsemblMetazoa" id="SMAR010814-PA"/>
    </source>
</evidence>
<keyword evidence="3" id="KW-1185">Reference proteome</keyword>
<feature type="transmembrane region" description="Helical" evidence="1">
    <location>
        <begin position="44"/>
        <end position="63"/>
    </location>
</feature>
<organism evidence="2 3">
    <name type="scientific">Strigamia maritima</name>
    <name type="common">European centipede</name>
    <name type="synonym">Geophilus maritimus</name>
    <dbReference type="NCBI Taxonomy" id="126957"/>
    <lineage>
        <taxon>Eukaryota</taxon>
        <taxon>Metazoa</taxon>
        <taxon>Ecdysozoa</taxon>
        <taxon>Arthropoda</taxon>
        <taxon>Myriapoda</taxon>
        <taxon>Chilopoda</taxon>
        <taxon>Pleurostigmophora</taxon>
        <taxon>Geophilomorpha</taxon>
        <taxon>Linotaeniidae</taxon>
        <taxon>Strigamia</taxon>
    </lineage>
</organism>
<dbReference type="Proteomes" id="UP000014500">
    <property type="component" value="Unassembled WGS sequence"/>
</dbReference>
<dbReference type="HOGENOM" id="CLU_2674232_0_0_1"/>
<proteinExistence type="predicted"/>
<reference evidence="2" key="2">
    <citation type="submission" date="2015-02" db="UniProtKB">
        <authorList>
            <consortium name="EnsemblMetazoa"/>
        </authorList>
    </citation>
    <scope>IDENTIFICATION</scope>
</reference>
<evidence type="ECO:0000256" key="1">
    <source>
        <dbReference type="SAM" id="Phobius"/>
    </source>
</evidence>